<dbReference type="Proteomes" id="UP000014065">
    <property type="component" value="Unassembled WGS sequence"/>
</dbReference>
<gene>
    <name evidence="1" type="ORF">BG20_I2618</name>
</gene>
<evidence type="ECO:0000313" key="1">
    <source>
        <dbReference type="EMBL" id="EPA06527.1"/>
    </source>
</evidence>
<sequence length="102" mass="10749">MSISDMLSVTLSKFLGDTTSDTSNSLSADSSMSISDSLTVILTRGFSIDDAKLALKFDSLVNGTASGNAKISENSLKLDGDLDFIDIKDNSTNNFQTLTVSA</sequence>
<name>S2EQ24_9ARCH</name>
<accession>S2EQ24</accession>
<keyword evidence="2" id="KW-1185">Reference proteome</keyword>
<evidence type="ECO:0000313" key="2">
    <source>
        <dbReference type="Proteomes" id="UP000014065"/>
    </source>
</evidence>
<dbReference type="RefSeq" id="WP_010189984.1">
    <property type="nucleotide sequence ID" value="NZ_AHJG01000039.1"/>
</dbReference>
<comment type="caution">
    <text evidence="1">The sequence shown here is derived from an EMBL/GenBank/DDBJ whole genome shotgun (WGS) entry which is preliminary data.</text>
</comment>
<protein>
    <submittedName>
        <fullName evidence="1">Uncharacterized protein</fullName>
    </submittedName>
</protein>
<proteinExistence type="predicted"/>
<dbReference type="EMBL" id="AHJG01000039">
    <property type="protein sequence ID" value="EPA06527.1"/>
    <property type="molecule type" value="Genomic_DNA"/>
</dbReference>
<feature type="non-terminal residue" evidence="1">
    <location>
        <position position="102"/>
    </location>
</feature>
<dbReference type="AlphaFoldDB" id="S2EQ24"/>
<reference evidence="1 2" key="1">
    <citation type="journal article" date="2012" name="J. Bacteriol.">
        <title>Genome Sequence of "Candidatus Nitrosoarchaeum limnia" BG20, a Low-Salinity Ammonia-Oxidizing Archaeon from the San Francisco Bay Estuary.</title>
        <authorList>
            <person name="Mosier A.C."/>
            <person name="Allen E.E."/>
            <person name="Kim M."/>
            <person name="Ferriera S."/>
            <person name="Francis C.A."/>
        </authorList>
    </citation>
    <scope>NUCLEOTIDE SEQUENCE [LARGE SCALE GENOMIC DNA]</scope>
    <source>
        <strain evidence="1 2">BG20</strain>
    </source>
</reference>
<organism evidence="1 2">
    <name type="scientific">Candidatus Nitrosarchaeum limnium BG20</name>
    <dbReference type="NCBI Taxonomy" id="859192"/>
    <lineage>
        <taxon>Archaea</taxon>
        <taxon>Nitrososphaerota</taxon>
        <taxon>Nitrososphaeria</taxon>
        <taxon>Nitrosopumilales</taxon>
        <taxon>Nitrosopumilaceae</taxon>
        <taxon>Nitrosarchaeum</taxon>
    </lineage>
</organism>